<gene>
    <name evidence="1" type="ORF">RGQ30_13100</name>
</gene>
<reference evidence="1 2" key="1">
    <citation type="submission" date="2023-10" db="EMBL/GenBank/DDBJ databases">
        <title>Complete Genome Sequence of Limnobacter thiooxidans CS-K2T, Isolated from freshwater lake sediments in Bavaria, Germany.</title>
        <authorList>
            <person name="Naruki M."/>
            <person name="Watanabe A."/>
            <person name="Warashina T."/>
            <person name="Morita T."/>
            <person name="Arakawa K."/>
        </authorList>
    </citation>
    <scope>NUCLEOTIDE SEQUENCE [LARGE SCALE GENOMIC DNA]</scope>
    <source>
        <strain evidence="1 2">CS-K2</strain>
    </source>
</reference>
<protein>
    <recommendedName>
        <fullName evidence="3">Gluconate 2-dehydrogenase subunit 3 family protein</fullName>
    </recommendedName>
</protein>
<dbReference type="RefSeq" id="WP_130556668.1">
    <property type="nucleotide sequence ID" value="NZ_AP028947.1"/>
</dbReference>
<name>A0AA86J2H3_9BURK</name>
<evidence type="ECO:0000313" key="2">
    <source>
        <dbReference type="Proteomes" id="UP001329151"/>
    </source>
</evidence>
<proteinExistence type="predicted"/>
<organism evidence="1 2">
    <name type="scientific">Limnobacter thiooxidans</name>
    <dbReference type="NCBI Taxonomy" id="131080"/>
    <lineage>
        <taxon>Bacteria</taxon>
        <taxon>Pseudomonadati</taxon>
        <taxon>Pseudomonadota</taxon>
        <taxon>Betaproteobacteria</taxon>
        <taxon>Burkholderiales</taxon>
        <taxon>Burkholderiaceae</taxon>
        <taxon>Limnobacter</taxon>
    </lineage>
</organism>
<keyword evidence="2" id="KW-1185">Reference proteome</keyword>
<evidence type="ECO:0008006" key="3">
    <source>
        <dbReference type="Google" id="ProtNLM"/>
    </source>
</evidence>
<sequence length="171" mass="18516">MNRRRFIKLGATGLLMAGGLGWLGRHFAKVDVVAGRSVVLPQHRPMLHALAEGLLDPALPATGRQEAIEVAVNAFIEATKTLAASAQAELGQLLNILENPVGRRLIADLGTNWEKATPAQVQAFLISFRDHPIPALQPGYHALHDLMMAGWYGQPGQWVDMGYPGPPFQIA</sequence>
<accession>A0AA86J2H3</accession>
<evidence type="ECO:0000313" key="1">
    <source>
        <dbReference type="EMBL" id="BET25809.1"/>
    </source>
</evidence>
<dbReference type="EMBL" id="AP028947">
    <property type="protein sequence ID" value="BET25809.1"/>
    <property type="molecule type" value="Genomic_DNA"/>
</dbReference>
<dbReference type="AlphaFoldDB" id="A0AA86J2H3"/>
<dbReference type="Proteomes" id="UP001329151">
    <property type="component" value="Chromosome"/>
</dbReference>
<dbReference type="KEGG" id="lto:RGQ30_13100"/>